<accession>A0AAN8Y0N1</accession>
<dbReference type="EMBL" id="JBANQN010000011">
    <property type="protein sequence ID" value="KAK6774924.1"/>
    <property type="molecule type" value="Genomic_DNA"/>
</dbReference>
<dbReference type="InterPro" id="IPR053151">
    <property type="entry name" value="RNase_H-like"/>
</dbReference>
<evidence type="ECO:0000313" key="1">
    <source>
        <dbReference type="EMBL" id="KAK6774924.1"/>
    </source>
</evidence>
<dbReference type="AlphaFoldDB" id="A0AAN8Y0N1"/>
<dbReference type="Proteomes" id="UP001371456">
    <property type="component" value="Unassembled WGS sequence"/>
</dbReference>
<keyword evidence="2" id="KW-1185">Reference proteome</keyword>
<dbReference type="PANTHER" id="PTHR47723">
    <property type="entry name" value="OS05G0353850 PROTEIN"/>
    <property type="match status" value="1"/>
</dbReference>
<dbReference type="InterPro" id="IPR044730">
    <property type="entry name" value="RNase_H-like_dom_plant"/>
</dbReference>
<name>A0AAN8Y0N1_SOLBU</name>
<evidence type="ECO:0008006" key="3">
    <source>
        <dbReference type="Google" id="ProtNLM"/>
    </source>
</evidence>
<reference evidence="1 2" key="1">
    <citation type="submission" date="2024-02" db="EMBL/GenBank/DDBJ databases">
        <title>de novo genome assembly of Solanum bulbocastanum strain 11H21.</title>
        <authorList>
            <person name="Hosaka A.J."/>
        </authorList>
    </citation>
    <scope>NUCLEOTIDE SEQUENCE [LARGE SCALE GENOMIC DNA]</scope>
    <source>
        <tissue evidence="1">Young leaves</tissue>
    </source>
</reference>
<proteinExistence type="predicted"/>
<comment type="caution">
    <text evidence="1">The sequence shown here is derived from an EMBL/GenBank/DDBJ whole genome shotgun (WGS) entry which is preliminary data.</text>
</comment>
<evidence type="ECO:0000313" key="2">
    <source>
        <dbReference type="Proteomes" id="UP001371456"/>
    </source>
</evidence>
<dbReference type="CDD" id="cd06222">
    <property type="entry name" value="RNase_H_like"/>
    <property type="match status" value="1"/>
</dbReference>
<gene>
    <name evidence="1" type="ORF">RDI58_025925</name>
</gene>
<organism evidence="1 2">
    <name type="scientific">Solanum bulbocastanum</name>
    <name type="common">Wild potato</name>
    <dbReference type="NCBI Taxonomy" id="147425"/>
    <lineage>
        <taxon>Eukaryota</taxon>
        <taxon>Viridiplantae</taxon>
        <taxon>Streptophyta</taxon>
        <taxon>Embryophyta</taxon>
        <taxon>Tracheophyta</taxon>
        <taxon>Spermatophyta</taxon>
        <taxon>Magnoliopsida</taxon>
        <taxon>eudicotyledons</taxon>
        <taxon>Gunneridae</taxon>
        <taxon>Pentapetalae</taxon>
        <taxon>asterids</taxon>
        <taxon>lamiids</taxon>
        <taxon>Solanales</taxon>
        <taxon>Solanaceae</taxon>
        <taxon>Solanoideae</taxon>
        <taxon>Solaneae</taxon>
        <taxon>Solanum</taxon>
    </lineage>
</organism>
<dbReference type="PANTHER" id="PTHR47723:SF19">
    <property type="entry name" value="POLYNUCLEOTIDYL TRANSFERASE, RIBONUCLEASE H-LIKE SUPERFAMILY PROTEIN"/>
    <property type="match status" value="1"/>
</dbReference>
<protein>
    <recommendedName>
        <fullName evidence="3">RNase H type-1 domain-containing protein</fullName>
    </recommendedName>
</protein>
<sequence>MSTFYVHPCQNPYFCPIPKVEYRPIQLTKNRVIHRQPIFINCVSLPKGCIKINTNDSFMPNSRLVGFGGVARDNKGRSLGGFYGRIGLRATLSLTAEIWAIHRGLIFAKN</sequence>